<feature type="compositionally biased region" description="Polar residues" evidence="9">
    <location>
        <begin position="814"/>
        <end position="830"/>
    </location>
</feature>
<evidence type="ECO:0000256" key="3">
    <source>
        <dbReference type="ARBA" id="ARBA00022771"/>
    </source>
</evidence>
<feature type="compositionally biased region" description="Pro residues" evidence="9">
    <location>
        <begin position="237"/>
        <end position="259"/>
    </location>
</feature>
<feature type="compositionally biased region" description="Polar residues" evidence="9">
    <location>
        <begin position="888"/>
        <end position="898"/>
    </location>
</feature>
<dbReference type="AlphaFoldDB" id="A0AAF0IL39"/>
<dbReference type="PANTHER" id="PTHR46179:SF13">
    <property type="entry name" value="C2H2-TYPE DOMAIN-CONTAINING PROTEIN"/>
    <property type="match status" value="1"/>
</dbReference>
<protein>
    <recommendedName>
        <fullName evidence="10">C2H2-type domain-containing protein</fullName>
    </recommendedName>
</protein>
<evidence type="ECO:0000256" key="7">
    <source>
        <dbReference type="ARBA" id="ARBA00023242"/>
    </source>
</evidence>
<evidence type="ECO:0000313" key="12">
    <source>
        <dbReference type="Proteomes" id="UP001219355"/>
    </source>
</evidence>
<proteinExistence type="predicted"/>
<keyword evidence="6" id="KW-0804">Transcription</keyword>
<dbReference type="GO" id="GO:0005634">
    <property type="term" value="C:nucleus"/>
    <property type="evidence" value="ECO:0007669"/>
    <property type="project" value="UniProtKB-SubCell"/>
</dbReference>
<dbReference type="Proteomes" id="UP001219355">
    <property type="component" value="Chromosome 2"/>
</dbReference>
<evidence type="ECO:0000256" key="4">
    <source>
        <dbReference type="ARBA" id="ARBA00022833"/>
    </source>
</evidence>
<feature type="region of interest" description="Disordered" evidence="9">
    <location>
        <begin position="219"/>
        <end position="271"/>
    </location>
</feature>
<feature type="compositionally biased region" description="Polar residues" evidence="9">
    <location>
        <begin position="859"/>
        <end position="879"/>
    </location>
</feature>
<dbReference type="GO" id="GO:0008270">
    <property type="term" value="F:zinc ion binding"/>
    <property type="evidence" value="ECO:0007669"/>
    <property type="project" value="UniProtKB-KW"/>
</dbReference>
<dbReference type="PROSITE" id="PS00028">
    <property type="entry name" value="ZINC_FINGER_C2H2_1"/>
    <property type="match status" value="2"/>
</dbReference>
<feature type="compositionally biased region" description="Low complexity" evidence="9">
    <location>
        <begin position="780"/>
        <end position="792"/>
    </location>
</feature>
<feature type="domain" description="C2H2-type" evidence="10">
    <location>
        <begin position="600"/>
        <end position="627"/>
    </location>
</feature>
<keyword evidence="5" id="KW-0805">Transcription regulation</keyword>
<evidence type="ECO:0000256" key="2">
    <source>
        <dbReference type="ARBA" id="ARBA00022723"/>
    </source>
</evidence>
<keyword evidence="12" id="KW-1185">Reference proteome</keyword>
<evidence type="ECO:0000313" key="11">
    <source>
        <dbReference type="EMBL" id="WEW58484.1"/>
    </source>
</evidence>
<dbReference type="SUPFAM" id="SSF57667">
    <property type="entry name" value="beta-beta-alpha zinc fingers"/>
    <property type="match status" value="1"/>
</dbReference>
<dbReference type="GO" id="GO:0006357">
    <property type="term" value="P:regulation of transcription by RNA polymerase II"/>
    <property type="evidence" value="ECO:0007669"/>
    <property type="project" value="TreeGrafter"/>
</dbReference>
<evidence type="ECO:0000256" key="8">
    <source>
        <dbReference type="PROSITE-ProRule" id="PRU00042"/>
    </source>
</evidence>
<dbReference type="SMART" id="SM00355">
    <property type="entry name" value="ZnF_C2H2"/>
    <property type="match status" value="5"/>
</dbReference>
<keyword evidence="3 8" id="KW-0863">Zinc-finger</keyword>
<feature type="compositionally biased region" description="Basic and acidic residues" evidence="9">
    <location>
        <begin position="905"/>
        <end position="918"/>
    </location>
</feature>
<feature type="region of interest" description="Disordered" evidence="9">
    <location>
        <begin position="153"/>
        <end position="183"/>
    </location>
</feature>
<feature type="compositionally biased region" description="Polar residues" evidence="9">
    <location>
        <begin position="521"/>
        <end position="540"/>
    </location>
</feature>
<dbReference type="Gene3D" id="3.30.160.60">
    <property type="entry name" value="Classic Zinc Finger"/>
    <property type="match status" value="2"/>
</dbReference>
<comment type="subcellular location">
    <subcellularLocation>
        <location evidence="1">Nucleus</location>
    </subcellularLocation>
</comment>
<keyword evidence="7" id="KW-0539">Nucleus</keyword>
<feature type="domain" description="C2H2-type" evidence="10">
    <location>
        <begin position="626"/>
        <end position="656"/>
    </location>
</feature>
<accession>A0AAF0IL39</accession>
<keyword evidence="4" id="KW-0862">Zinc</keyword>
<organism evidence="11 12">
    <name type="scientific">Emydomyces testavorans</name>
    <dbReference type="NCBI Taxonomy" id="2070801"/>
    <lineage>
        <taxon>Eukaryota</taxon>
        <taxon>Fungi</taxon>
        <taxon>Dikarya</taxon>
        <taxon>Ascomycota</taxon>
        <taxon>Pezizomycotina</taxon>
        <taxon>Eurotiomycetes</taxon>
        <taxon>Eurotiomycetidae</taxon>
        <taxon>Onygenales</taxon>
        <taxon>Nannizziopsiaceae</taxon>
        <taxon>Emydomyces</taxon>
    </lineage>
</organism>
<keyword evidence="2" id="KW-0479">Metal-binding</keyword>
<dbReference type="InterPro" id="IPR036236">
    <property type="entry name" value="Znf_C2H2_sf"/>
</dbReference>
<feature type="compositionally biased region" description="Low complexity" evidence="9">
    <location>
        <begin position="222"/>
        <end position="236"/>
    </location>
</feature>
<gene>
    <name evidence="11" type="ORF">PRK78_003952</name>
</gene>
<dbReference type="InterPro" id="IPR051061">
    <property type="entry name" value="Zinc_finger_trans_reg"/>
</dbReference>
<feature type="region of interest" description="Disordered" evidence="9">
    <location>
        <begin position="427"/>
        <end position="454"/>
    </location>
</feature>
<sequence>MAQNRPQPPVRGGQFDSNNWPNVGLSYSFPPYPQGSFSESLPANRTEDLLCINGAIATPMEFTPSSDSQSADLALPNPPSLDFANLGGSALRFQPPAQPLSPLHSYSPLLNLDLAPHSPTPRTPQIAAAIAPLRPAVWNNVWNPVRVTGLPGGSTMPLSAQRPPKRPRFANDGETTSDAGAQMNYDLFSDSGYRTRTLGTSSVAGAYQVEHPVQHIQACHVPSSPSPDSSSYTSLPLVPPLPQLSPRALPPVPQQPPPIRNSQKQPQASQSAKPLFACDVPGCDWTAKTQSELKKHNDRHQRRYKCDVPGCKWTKGFATAIDLERHKVSVHGIIPKHGTYRVYKCFVPGCSSLDKEWSRLDNFRQHVRKKHKNYNVDQVIQRSDTWFESEKDSILASRRTEKLSISVSQGDPGSQSLVSGADLLKDSNPFTATNDPLNQPASMHSGSSFYQPSQYSAPASNLPAIYTSELPGVQQVETQAQVLPEHINPPSSSEADSLAEKTVGLFKALEQEMARVKQPPRQRQQSMQNDGANDIANQSQAPSFTDVFLASGEEERDYFHKLIRTSYMQLESGNNTGETSHYPAGLTHKDGTQSAESKEFRCRHCPTTVRRLSELKKHEKRHTRPYGCTFSDCFKEFGSKSDWKRHENSTHFHLESWRCQEAEVNKATTNAGSLNSRECAREYHRAEHFINHLRKDHELSEGRIKTCLRTNKLGRNAQGQFWCGFCRQLVKLKSEGLGAWKERFNHIDTEHFKKGQSIGDWLLPQGHLTKREQKELRVGTSSTSETSIESSSDVILTGEGWSGGNRADAGSKNAVGSASATDQRSQNVSQTTTTTITASPATRVSAGLRASSIPLPGPNVSQARTNPGASSRQSTSFHGLSSIRKSRSSQTRQETVDSLISWKHPPREFNPREDKEHASANPRIHIQSPLKTAVPSACILLANDAYMASRPTIPRPCDGLHFVKQKFDLGGFYQLW</sequence>
<evidence type="ECO:0000256" key="1">
    <source>
        <dbReference type="ARBA" id="ARBA00004123"/>
    </source>
</evidence>
<feature type="region of interest" description="Disordered" evidence="9">
    <location>
        <begin position="772"/>
        <end position="927"/>
    </location>
</feature>
<dbReference type="PANTHER" id="PTHR46179">
    <property type="entry name" value="ZINC FINGER PROTEIN"/>
    <property type="match status" value="1"/>
</dbReference>
<dbReference type="InterPro" id="IPR013087">
    <property type="entry name" value="Znf_C2H2_type"/>
</dbReference>
<feature type="compositionally biased region" description="Low complexity" evidence="9">
    <location>
        <begin position="262"/>
        <end position="271"/>
    </location>
</feature>
<evidence type="ECO:0000256" key="9">
    <source>
        <dbReference type="SAM" id="MobiDB-lite"/>
    </source>
</evidence>
<evidence type="ECO:0000256" key="6">
    <source>
        <dbReference type="ARBA" id="ARBA00023163"/>
    </source>
</evidence>
<dbReference type="EMBL" id="CP120628">
    <property type="protein sequence ID" value="WEW58484.1"/>
    <property type="molecule type" value="Genomic_DNA"/>
</dbReference>
<feature type="region of interest" description="Disordered" evidence="9">
    <location>
        <begin position="514"/>
        <end position="540"/>
    </location>
</feature>
<feature type="compositionally biased region" description="Polar residues" evidence="9">
    <location>
        <begin position="428"/>
        <end position="454"/>
    </location>
</feature>
<dbReference type="PROSITE" id="PS50157">
    <property type="entry name" value="ZINC_FINGER_C2H2_2"/>
    <property type="match status" value="2"/>
</dbReference>
<reference evidence="11" key="1">
    <citation type="submission" date="2023-03" db="EMBL/GenBank/DDBJ databases">
        <title>Emydomyces testavorans Genome Sequence.</title>
        <authorList>
            <person name="Hoyer L."/>
        </authorList>
    </citation>
    <scope>NUCLEOTIDE SEQUENCE</scope>
    <source>
        <strain evidence="11">16-2883</strain>
    </source>
</reference>
<evidence type="ECO:0000259" key="10">
    <source>
        <dbReference type="PROSITE" id="PS50157"/>
    </source>
</evidence>
<evidence type="ECO:0000256" key="5">
    <source>
        <dbReference type="ARBA" id="ARBA00023015"/>
    </source>
</evidence>
<name>A0AAF0IL39_9EURO</name>